<organism evidence="1 2">
    <name type="scientific">Saguinus oedipus</name>
    <name type="common">Cotton-top tamarin</name>
    <name type="synonym">Oedipomidas oedipus</name>
    <dbReference type="NCBI Taxonomy" id="9490"/>
    <lineage>
        <taxon>Eukaryota</taxon>
        <taxon>Metazoa</taxon>
        <taxon>Chordata</taxon>
        <taxon>Craniata</taxon>
        <taxon>Vertebrata</taxon>
        <taxon>Euteleostomi</taxon>
        <taxon>Mammalia</taxon>
        <taxon>Eutheria</taxon>
        <taxon>Euarchontoglires</taxon>
        <taxon>Primates</taxon>
        <taxon>Haplorrhini</taxon>
        <taxon>Platyrrhini</taxon>
        <taxon>Cebidae</taxon>
        <taxon>Callitrichinae</taxon>
        <taxon>Saguinus</taxon>
    </lineage>
</organism>
<comment type="caution">
    <text evidence="1">The sequence shown here is derived from an EMBL/GenBank/DDBJ whole genome shotgun (WGS) entry which is preliminary data.</text>
</comment>
<evidence type="ECO:0000313" key="1">
    <source>
        <dbReference type="EMBL" id="KAK2096552.1"/>
    </source>
</evidence>
<protein>
    <submittedName>
        <fullName evidence="1">Uncharacterized protein</fullName>
    </submittedName>
</protein>
<dbReference type="EMBL" id="JASSZA010000012">
    <property type="protein sequence ID" value="KAK2096552.1"/>
    <property type="molecule type" value="Genomic_DNA"/>
</dbReference>
<accession>A0ABQ9UHL1</accession>
<keyword evidence="2" id="KW-1185">Reference proteome</keyword>
<name>A0ABQ9UHL1_SAGOE</name>
<dbReference type="Proteomes" id="UP001266305">
    <property type="component" value="Unassembled WGS sequence"/>
</dbReference>
<evidence type="ECO:0000313" key="2">
    <source>
        <dbReference type="Proteomes" id="UP001266305"/>
    </source>
</evidence>
<gene>
    <name evidence="1" type="ORF">P7K49_025586</name>
</gene>
<reference evidence="1 2" key="1">
    <citation type="submission" date="2023-05" db="EMBL/GenBank/DDBJ databases">
        <title>B98-5 Cell Line De Novo Hybrid Assembly: An Optical Mapping Approach.</title>
        <authorList>
            <person name="Kananen K."/>
            <person name="Auerbach J.A."/>
            <person name="Kautto E."/>
            <person name="Blachly J.S."/>
        </authorList>
    </citation>
    <scope>NUCLEOTIDE SEQUENCE [LARGE SCALE GENOMIC DNA]</scope>
    <source>
        <strain evidence="1">B95-8</strain>
        <tissue evidence="1">Cell line</tissue>
    </source>
</reference>
<sequence>MNLCGEFGLQEGLGVFPFSSSRERCGFLEGKRRAGDGNVSGKCSQCPPESSGRVTGLCFFQQPRRNEELLTVKGNSHS</sequence>
<proteinExistence type="predicted"/>